<dbReference type="GO" id="GO:0005737">
    <property type="term" value="C:cytoplasm"/>
    <property type="evidence" value="ECO:0007669"/>
    <property type="project" value="TreeGrafter"/>
</dbReference>
<dbReference type="PANTHER" id="PTHR14224">
    <property type="entry name" value="SIMILAR TO PREFERENTIALLY EXPRESSED ANTIGEN IN MELANOMA-LIKE 3"/>
    <property type="match status" value="1"/>
</dbReference>
<evidence type="ECO:0000313" key="4">
    <source>
        <dbReference type="Proteomes" id="UP001214576"/>
    </source>
</evidence>
<accession>A0AAD4TMG1</accession>
<dbReference type="EMBL" id="JAKZEL010000029">
    <property type="protein sequence ID" value="KAI4529147.1"/>
    <property type="molecule type" value="Genomic_DNA"/>
</dbReference>
<dbReference type="AlphaFoldDB" id="A0AAD4TMG1"/>
<keyword evidence="2" id="KW-0677">Repeat</keyword>
<evidence type="ECO:0000313" key="3">
    <source>
        <dbReference type="EMBL" id="KAI4529147.1"/>
    </source>
</evidence>
<name>A0AAD4TMG1_OVIAM</name>
<organism evidence="3 4">
    <name type="scientific">Ovis ammon polii</name>
    <dbReference type="NCBI Taxonomy" id="230172"/>
    <lineage>
        <taxon>Eukaryota</taxon>
        <taxon>Metazoa</taxon>
        <taxon>Chordata</taxon>
        <taxon>Craniata</taxon>
        <taxon>Vertebrata</taxon>
        <taxon>Euteleostomi</taxon>
        <taxon>Mammalia</taxon>
        <taxon>Eutheria</taxon>
        <taxon>Laurasiatheria</taxon>
        <taxon>Artiodactyla</taxon>
        <taxon>Ruminantia</taxon>
        <taxon>Pecora</taxon>
        <taxon>Bovidae</taxon>
        <taxon>Caprinae</taxon>
        <taxon>Ovis</taxon>
    </lineage>
</organism>
<evidence type="ECO:0000256" key="2">
    <source>
        <dbReference type="ARBA" id="ARBA00022737"/>
    </source>
</evidence>
<dbReference type="Proteomes" id="UP001214576">
    <property type="component" value="Unassembled WGS sequence"/>
</dbReference>
<dbReference type="PANTHER" id="PTHR14224:SF24">
    <property type="entry name" value="MELANOMA ANTIGEN PREFERENTIALLY EXPRESSED IN TUMORS"/>
    <property type="match status" value="1"/>
</dbReference>
<proteinExistence type="predicted"/>
<evidence type="ECO:0000256" key="1">
    <source>
        <dbReference type="ARBA" id="ARBA00022614"/>
    </source>
</evidence>
<gene>
    <name evidence="3" type="ORF">MG293_020821</name>
</gene>
<dbReference type="Gene3D" id="3.80.10.10">
    <property type="entry name" value="Ribonuclease Inhibitor"/>
    <property type="match status" value="1"/>
</dbReference>
<comment type="caution">
    <text evidence="3">The sequence shown here is derived from an EMBL/GenBank/DDBJ whole genome shotgun (WGS) entry which is preliminary data.</text>
</comment>
<sequence length="304" mass="34148">MQKMCMVETQAGLMLAQAPVEVLLDLCLKEDTADETLSYLLKKDPEDPYGDPVDQQLPAFGVRTDVPVTVPECSLLKDLEIIGVNLTSLSLEPLQIVIERNSATLKDLDLDKCGTMYSQFSALLPSLSCCFQLTTFSFSDNLISMSMLESQLHHTEGLSKLSLLLYPASLESYEDVQCTMHLGLLAQVHARIKQLMELELRAEAARSQMLCTDSSIRRILKLVKLDSVHDLEVNCTLKLDMLGRFLPHLGRMGNLCHLLLSHIHVLLHTTPDQEEHWVSQLTAQFLNLPHQQELYLDSISFLEG</sequence>
<reference evidence="3" key="1">
    <citation type="submission" date="2022-03" db="EMBL/GenBank/DDBJ databases">
        <title>Genomic analyses of argali, domestic sheep and their hybrids provide insights into chromosomal evolution, heterosis and genetic basis of agronomic traits.</title>
        <authorList>
            <person name="Li M."/>
        </authorList>
    </citation>
    <scope>NUCLEOTIDE SEQUENCE</scope>
    <source>
        <strain evidence="3">CAU-MHL-2022a</strain>
        <tissue evidence="3">Skin</tissue>
    </source>
</reference>
<keyword evidence="4" id="KW-1185">Reference proteome</keyword>
<keyword evidence="1" id="KW-0433">Leucine-rich repeat</keyword>
<dbReference type="InterPro" id="IPR050694">
    <property type="entry name" value="LRRC14/PRAME"/>
</dbReference>
<dbReference type="SUPFAM" id="SSF52047">
    <property type="entry name" value="RNI-like"/>
    <property type="match status" value="1"/>
</dbReference>
<protein>
    <submittedName>
        <fullName evidence="3">Uncharacterized protein</fullName>
    </submittedName>
</protein>
<dbReference type="InterPro" id="IPR032675">
    <property type="entry name" value="LRR_dom_sf"/>
</dbReference>